<dbReference type="GO" id="GO:0005789">
    <property type="term" value="C:endoplasmic reticulum membrane"/>
    <property type="evidence" value="ECO:0007669"/>
    <property type="project" value="TreeGrafter"/>
</dbReference>
<dbReference type="InterPro" id="IPR031311">
    <property type="entry name" value="CHIT_BIND_RR_consensus"/>
</dbReference>
<dbReference type="GO" id="GO:0034976">
    <property type="term" value="P:response to endoplasmic reticulum stress"/>
    <property type="evidence" value="ECO:0007669"/>
    <property type="project" value="TreeGrafter"/>
</dbReference>
<dbReference type="InterPro" id="IPR056761">
    <property type="entry name" value="Ufl1-like_C"/>
</dbReference>
<dbReference type="InterPro" id="IPR018611">
    <property type="entry name" value="Ufl1"/>
</dbReference>
<dbReference type="GO" id="GO:0061666">
    <property type="term" value="F:UFM1 ligase activity"/>
    <property type="evidence" value="ECO:0007669"/>
    <property type="project" value="InterPro"/>
</dbReference>
<dbReference type="Proteomes" id="UP000790347">
    <property type="component" value="Unassembled WGS sequence"/>
</dbReference>
<evidence type="ECO:0000313" key="8">
    <source>
        <dbReference type="Proteomes" id="UP000790347"/>
    </source>
</evidence>
<dbReference type="PANTHER" id="PTHR31057">
    <property type="entry name" value="E3 UFM1-PROTEIN LIGASE 1"/>
    <property type="match status" value="1"/>
</dbReference>
<evidence type="ECO:0000256" key="3">
    <source>
        <dbReference type="SAM" id="MobiDB-lite"/>
    </source>
</evidence>
<dbReference type="InterPro" id="IPR056580">
    <property type="entry name" value="Ufl1_dom"/>
</dbReference>
<dbReference type="PROSITE" id="PS00233">
    <property type="entry name" value="CHIT_BIND_RR_1"/>
    <property type="match status" value="1"/>
</dbReference>
<dbReference type="InterPro" id="IPR000618">
    <property type="entry name" value="Insect_cuticle"/>
</dbReference>
<evidence type="ECO:0000259" key="5">
    <source>
        <dbReference type="Pfam" id="PF23659"/>
    </source>
</evidence>
<reference evidence="7" key="2">
    <citation type="journal article" date="2022" name="Res Sq">
        <title>Comparative Genomics Reveals Insights into the Divergent Evolution of Astigmatic Mites and Household Pest Adaptations.</title>
        <authorList>
            <person name="Xiong Q."/>
            <person name="Wan A.T.-Y."/>
            <person name="Liu X.-Y."/>
            <person name="Fung C.S.-H."/>
            <person name="Xiao X."/>
            <person name="Malainual N."/>
            <person name="Hou J."/>
            <person name="Wang L."/>
            <person name="Wang M."/>
            <person name="Yang K."/>
            <person name="Cui Y."/>
            <person name="Leung E."/>
            <person name="Nong W."/>
            <person name="Shin S.-K."/>
            <person name="Au S."/>
            <person name="Jeong K.Y."/>
            <person name="Chew F.T."/>
            <person name="Hui J."/>
            <person name="Leung T.F."/>
            <person name="Tungtrongchitr A."/>
            <person name="Zhong N."/>
            <person name="Liu Z."/>
            <person name="Tsui S."/>
        </authorList>
    </citation>
    <scope>NUCLEOTIDE SEQUENCE</scope>
    <source>
        <strain evidence="7">Derf</strain>
        <tissue evidence="7">Whole organism</tissue>
    </source>
</reference>
<dbReference type="PROSITE" id="PS51155">
    <property type="entry name" value="CHIT_BIND_RR_2"/>
    <property type="match status" value="1"/>
</dbReference>
<reference evidence="7" key="1">
    <citation type="submission" date="2013-05" db="EMBL/GenBank/DDBJ databases">
        <authorList>
            <person name="Yim A.K.Y."/>
            <person name="Chan T.F."/>
            <person name="Ji K.M."/>
            <person name="Liu X.Y."/>
            <person name="Zhou J.W."/>
            <person name="Li R.Q."/>
            <person name="Yang K.Y."/>
            <person name="Li J."/>
            <person name="Li M."/>
            <person name="Law P.T.W."/>
            <person name="Wu Y.L."/>
            <person name="Cai Z.L."/>
            <person name="Qin H."/>
            <person name="Bao Y."/>
            <person name="Leung R.K.K."/>
            <person name="Ng P.K.S."/>
            <person name="Zou J."/>
            <person name="Zhong X.J."/>
            <person name="Ran P.X."/>
            <person name="Zhong N.S."/>
            <person name="Liu Z.G."/>
            <person name="Tsui S.K.W."/>
        </authorList>
    </citation>
    <scope>NUCLEOTIDE SEQUENCE</scope>
    <source>
        <strain evidence="7">Derf</strain>
        <tissue evidence="7">Whole organism</tissue>
    </source>
</reference>
<keyword evidence="4" id="KW-0732">Signal</keyword>
<evidence type="ECO:0000313" key="7">
    <source>
        <dbReference type="EMBL" id="KAH9497380.1"/>
    </source>
</evidence>
<feature type="domain" description="E3 UFM1-protein ligase 1-like" evidence="5">
    <location>
        <begin position="336"/>
        <end position="455"/>
    </location>
</feature>
<evidence type="ECO:0000256" key="1">
    <source>
        <dbReference type="ARBA" id="ARBA00022460"/>
    </source>
</evidence>
<name>A0A922HPD3_DERFA</name>
<accession>A0A922HPD3</accession>
<dbReference type="GO" id="GO:0042302">
    <property type="term" value="F:structural constituent of cuticle"/>
    <property type="evidence" value="ECO:0007669"/>
    <property type="project" value="UniProtKB-UniRule"/>
</dbReference>
<dbReference type="GO" id="GO:0016874">
    <property type="term" value="F:ligase activity"/>
    <property type="evidence" value="ECO:0007669"/>
    <property type="project" value="UniProtKB-KW"/>
</dbReference>
<evidence type="ECO:0000256" key="2">
    <source>
        <dbReference type="PROSITE-ProRule" id="PRU00497"/>
    </source>
</evidence>
<keyword evidence="1 2" id="KW-0193">Cuticle</keyword>
<dbReference type="EMBL" id="ASGP02000007">
    <property type="protein sequence ID" value="KAH9497380.1"/>
    <property type="molecule type" value="Genomic_DNA"/>
</dbReference>
<feature type="chain" id="PRO_5037264766" evidence="4">
    <location>
        <begin position="18"/>
        <end position="581"/>
    </location>
</feature>
<feature type="region of interest" description="Disordered" evidence="3">
    <location>
        <begin position="218"/>
        <end position="265"/>
    </location>
</feature>
<dbReference type="PANTHER" id="PTHR31057:SF0">
    <property type="entry name" value="E3 UFM1-PROTEIN LIGASE 1"/>
    <property type="match status" value="1"/>
</dbReference>
<sequence length="581" mass="65976">MMLKIVILSAIVALANAGNKIKYNALTIGDTLAHPEMEFELGDPKPYDWKNEPTPKPYVNEFKIAQPLDDAARHAEPEIPQPPQPFSFGFSSMANDGTQSRQETQDASGKVTGSYTIVDANGAQRIVEYYADDTGFHANIKSNEPGIEQGERAANHLWNKQKIHFEQIKKDRTEEDLKNGVLQNYFFKSKNSATKSIDADNDSKKNPPKMVIMVAKKCRGKSSTGGDGGTGNGGGGATQRREVKTKAVKKKYKPGQKGQKMEQEPDDARINELEFIPMEQIIDVLTEKLTEDVSNEFIESIAESIYEDLRKSYESYAKELFITRNAEMNKSKKSFAELQCFVNSTYSKILLFNKTNEFIGESSSQAFKDLQSRLNKHLLRTLATDIVNELISFFNEELLSENISHEARTKIINKLDVEFKNDFLKLNDSLNSNEVKTFIDELDECAVKIDMMIKKIDSKKEKSILSEHQQSLLLQLNECQDSILCLHILVLLVFQMVHHHMLHASGKFVPQILQFLQKDTNDEIYQLIKQCQDYVLQFKATKDDQAKLDIKTKLNESIGHCKQLLNDFIAKKLSLRIVENK</sequence>
<gene>
    <name evidence="7" type="primary">UFL1_1</name>
    <name evidence="7" type="ORF">DERF_013375</name>
</gene>
<comment type="caution">
    <text evidence="7">The sequence shown here is derived from an EMBL/GenBank/DDBJ whole genome shotgun (WGS) entry which is preliminary data.</text>
</comment>
<dbReference type="Pfam" id="PF00379">
    <property type="entry name" value="Chitin_bind_4"/>
    <property type="match status" value="1"/>
</dbReference>
<dbReference type="Pfam" id="PF23659">
    <property type="entry name" value="UFL1"/>
    <property type="match status" value="1"/>
</dbReference>
<keyword evidence="7" id="KW-0436">Ligase</keyword>
<protein>
    <submittedName>
        <fullName evidence="7">E3 UFM1-protein ligase 1</fullName>
    </submittedName>
</protein>
<feature type="signal peptide" evidence="4">
    <location>
        <begin position="1"/>
        <end position="17"/>
    </location>
</feature>
<dbReference type="Pfam" id="PF25041">
    <property type="entry name" value="UFL1_C"/>
    <property type="match status" value="1"/>
</dbReference>
<feature type="region of interest" description="Disordered" evidence="3">
    <location>
        <begin position="77"/>
        <end position="109"/>
    </location>
</feature>
<dbReference type="GO" id="GO:0032434">
    <property type="term" value="P:regulation of proteasomal ubiquitin-dependent protein catabolic process"/>
    <property type="evidence" value="ECO:0007669"/>
    <property type="project" value="TreeGrafter"/>
</dbReference>
<feature type="compositionally biased region" description="Polar residues" evidence="3">
    <location>
        <begin position="93"/>
        <end position="109"/>
    </location>
</feature>
<evidence type="ECO:0000259" key="6">
    <source>
        <dbReference type="Pfam" id="PF25041"/>
    </source>
</evidence>
<feature type="compositionally biased region" description="Gly residues" evidence="3">
    <location>
        <begin position="223"/>
        <end position="237"/>
    </location>
</feature>
<dbReference type="GO" id="GO:1990592">
    <property type="term" value="P:protein K69-linked ufmylation"/>
    <property type="evidence" value="ECO:0007669"/>
    <property type="project" value="TreeGrafter"/>
</dbReference>
<organism evidence="7 8">
    <name type="scientific">Dermatophagoides farinae</name>
    <name type="common">American house dust mite</name>
    <dbReference type="NCBI Taxonomy" id="6954"/>
    <lineage>
        <taxon>Eukaryota</taxon>
        <taxon>Metazoa</taxon>
        <taxon>Ecdysozoa</taxon>
        <taxon>Arthropoda</taxon>
        <taxon>Chelicerata</taxon>
        <taxon>Arachnida</taxon>
        <taxon>Acari</taxon>
        <taxon>Acariformes</taxon>
        <taxon>Sarcoptiformes</taxon>
        <taxon>Astigmata</taxon>
        <taxon>Psoroptidia</taxon>
        <taxon>Analgoidea</taxon>
        <taxon>Pyroglyphidae</taxon>
        <taxon>Dermatophagoidinae</taxon>
        <taxon>Dermatophagoides</taxon>
    </lineage>
</organism>
<evidence type="ECO:0000256" key="4">
    <source>
        <dbReference type="SAM" id="SignalP"/>
    </source>
</evidence>
<dbReference type="AlphaFoldDB" id="A0A922HPD3"/>
<proteinExistence type="predicted"/>
<keyword evidence="8" id="KW-1185">Reference proteome</keyword>
<feature type="domain" description="E3 UFM1-protein ligase-like C-terminal" evidence="6">
    <location>
        <begin position="461"/>
        <end position="548"/>
    </location>
</feature>